<feature type="transmembrane region" description="Helical" evidence="1">
    <location>
        <begin position="29"/>
        <end position="62"/>
    </location>
</feature>
<feature type="transmembrane region" description="Helical" evidence="1">
    <location>
        <begin position="158"/>
        <end position="177"/>
    </location>
</feature>
<feature type="transmembrane region" description="Helical" evidence="1">
    <location>
        <begin position="210"/>
        <end position="228"/>
    </location>
</feature>
<keyword evidence="1" id="KW-0472">Membrane</keyword>
<protein>
    <recommendedName>
        <fullName evidence="4">Polymerase</fullName>
    </recommendedName>
</protein>
<comment type="caution">
    <text evidence="2">The sequence shown here is derived from an EMBL/GenBank/DDBJ whole genome shotgun (WGS) entry which is preliminary data.</text>
</comment>
<reference evidence="3" key="1">
    <citation type="journal article" date="2019" name="Int. J. Syst. Evol. Microbiol.">
        <title>The Global Catalogue of Microorganisms (GCM) 10K type strain sequencing project: providing services to taxonomists for standard genome sequencing and annotation.</title>
        <authorList>
            <consortium name="The Broad Institute Genomics Platform"/>
            <consortium name="The Broad Institute Genome Sequencing Center for Infectious Disease"/>
            <person name="Wu L."/>
            <person name="Ma J."/>
        </authorList>
    </citation>
    <scope>NUCLEOTIDE SEQUENCE [LARGE SCALE GENOMIC DNA]</scope>
    <source>
        <strain evidence="3">CCTCC AB 2017081</strain>
    </source>
</reference>
<dbReference type="RefSeq" id="WP_380102728.1">
    <property type="nucleotide sequence ID" value="NZ_JBHRZG010000022.1"/>
</dbReference>
<organism evidence="2 3">
    <name type="scientific">Deinococcus rufus</name>
    <dbReference type="NCBI Taxonomy" id="2136097"/>
    <lineage>
        <taxon>Bacteria</taxon>
        <taxon>Thermotogati</taxon>
        <taxon>Deinococcota</taxon>
        <taxon>Deinococci</taxon>
        <taxon>Deinococcales</taxon>
        <taxon>Deinococcaceae</taxon>
        <taxon>Deinococcus</taxon>
    </lineage>
</organism>
<sequence>MSSVFWIALVLIALVRVSTRPDRFITWIAVFACFPAAAVISVGSGPSSIGLSPYYVLAAWAAVSCVRRPRALVAFLLRPPQIYLLLFVLYAVVGAVVLPLLFSGTGVYSPRLGIDSQVSRQTPLILSPSQIGQAGYLLLNYGVYLFIAQRGVVGHRHLVTALYVAAAVSLWQLLSLVTPLPFAQDIVASNQAYAYLGNQQILGVPRINGSFLEVSMASAFFAVMYAHFARTYLDTGRGAVPAVVALLATAFSLSTTGTVVIALVTVALIGTALLRLVRQGRVRRQDVILVLVLAGVVLGAASVSQYLFELTVNKFGTSSYSNRGASNAYALDLLLDTFGLGVGLGSNRPSSFAAYLLSNLGIVPSVLLGALIVSLLWRAQPRVMAWTLGAYLGAKLLSLPDLNDYWLWVLLAQCQLYRPPSPAVSWTGGALAVRR</sequence>
<evidence type="ECO:0008006" key="4">
    <source>
        <dbReference type="Google" id="ProtNLM"/>
    </source>
</evidence>
<feature type="transmembrane region" description="Helical" evidence="1">
    <location>
        <begin position="124"/>
        <end position="146"/>
    </location>
</feature>
<accession>A0ABV7ZA10</accession>
<feature type="transmembrane region" description="Helical" evidence="1">
    <location>
        <begin position="289"/>
        <end position="308"/>
    </location>
</feature>
<dbReference type="Proteomes" id="UP001595803">
    <property type="component" value="Unassembled WGS sequence"/>
</dbReference>
<keyword evidence="1" id="KW-0812">Transmembrane</keyword>
<keyword evidence="1" id="KW-1133">Transmembrane helix</keyword>
<keyword evidence="3" id="KW-1185">Reference proteome</keyword>
<gene>
    <name evidence="2" type="ORF">ACFOSB_15445</name>
</gene>
<dbReference type="EMBL" id="JBHRZG010000022">
    <property type="protein sequence ID" value="MFC3834246.1"/>
    <property type="molecule type" value="Genomic_DNA"/>
</dbReference>
<evidence type="ECO:0000313" key="2">
    <source>
        <dbReference type="EMBL" id="MFC3834246.1"/>
    </source>
</evidence>
<name>A0ABV7ZA10_9DEIO</name>
<feature type="transmembrane region" description="Helical" evidence="1">
    <location>
        <begin position="82"/>
        <end position="104"/>
    </location>
</feature>
<evidence type="ECO:0000256" key="1">
    <source>
        <dbReference type="SAM" id="Phobius"/>
    </source>
</evidence>
<evidence type="ECO:0000313" key="3">
    <source>
        <dbReference type="Proteomes" id="UP001595803"/>
    </source>
</evidence>
<proteinExistence type="predicted"/>
<feature type="transmembrane region" description="Helical" evidence="1">
    <location>
        <begin position="352"/>
        <end position="377"/>
    </location>
</feature>